<dbReference type="PANTHER" id="PTHR30269:SF37">
    <property type="entry name" value="MEMBRANE TRANSPORTER PROTEIN"/>
    <property type="match status" value="1"/>
</dbReference>
<dbReference type="PANTHER" id="PTHR30269">
    <property type="entry name" value="TRANSMEMBRANE PROTEIN YFCA"/>
    <property type="match status" value="1"/>
</dbReference>
<evidence type="ECO:0000256" key="7">
    <source>
        <dbReference type="ARBA" id="ARBA00023136"/>
    </source>
</evidence>
<accession>A0A6S6QR20</accession>
<keyword evidence="6 8" id="KW-1133">Transmembrane helix</keyword>
<dbReference type="RefSeq" id="WP_222877045.1">
    <property type="nucleotide sequence ID" value="NZ_AP023361.1"/>
</dbReference>
<evidence type="ECO:0000256" key="3">
    <source>
        <dbReference type="ARBA" id="ARBA00022448"/>
    </source>
</evidence>
<keyword evidence="5 8" id="KW-0812">Transmembrane</keyword>
<protein>
    <recommendedName>
        <fullName evidence="8">Probable membrane transporter protein</fullName>
    </recommendedName>
</protein>
<keyword evidence="4 8" id="KW-1003">Cell membrane</keyword>
<evidence type="ECO:0000256" key="5">
    <source>
        <dbReference type="ARBA" id="ARBA00022692"/>
    </source>
</evidence>
<dbReference type="AlphaFoldDB" id="A0A6S6QR20"/>
<dbReference type="Pfam" id="PF01925">
    <property type="entry name" value="TauE"/>
    <property type="match status" value="1"/>
</dbReference>
<gene>
    <name evidence="9" type="ORF">IZ6_11520</name>
</gene>
<dbReference type="EMBL" id="AP023361">
    <property type="protein sequence ID" value="BCJ90417.1"/>
    <property type="molecule type" value="Genomic_DNA"/>
</dbReference>
<feature type="transmembrane region" description="Helical" evidence="8">
    <location>
        <begin position="179"/>
        <end position="207"/>
    </location>
</feature>
<feature type="transmembrane region" description="Helical" evidence="8">
    <location>
        <begin position="121"/>
        <end position="141"/>
    </location>
</feature>
<keyword evidence="7 8" id="KW-0472">Membrane</keyword>
<dbReference type="Proteomes" id="UP000515317">
    <property type="component" value="Chromosome"/>
</dbReference>
<keyword evidence="10" id="KW-1185">Reference proteome</keyword>
<reference evidence="9 10" key="1">
    <citation type="submission" date="2020-08" db="EMBL/GenBank/DDBJ databases">
        <title>Genome sequence of Rhizobiales bacterium strain IZ6.</title>
        <authorList>
            <person name="Nakai R."/>
            <person name="Naganuma T."/>
        </authorList>
    </citation>
    <scope>NUCLEOTIDE SEQUENCE [LARGE SCALE GENOMIC DNA]</scope>
    <source>
        <strain evidence="9 10">IZ6</strain>
    </source>
</reference>
<feature type="transmembrane region" description="Helical" evidence="8">
    <location>
        <begin position="28"/>
        <end position="49"/>
    </location>
</feature>
<comment type="similarity">
    <text evidence="2 8">Belongs to the 4-toluene sulfonate uptake permease (TSUP) (TC 2.A.102) family.</text>
</comment>
<evidence type="ECO:0000256" key="1">
    <source>
        <dbReference type="ARBA" id="ARBA00004651"/>
    </source>
</evidence>
<feature type="transmembrane region" description="Helical" evidence="8">
    <location>
        <begin position="70"/>
        <end position="92"/>
    </location>
</feature>
<name>A0A6S6QR20_9HYPH</name>
<dbReference type="InterPro" id="IPR052017">
    <property type="entry name" value="TSUP"/>
</dbReference>
<evidence type="ECO:0000313" key="10">
    <source>
        <dbReference type="Proteomes" id="UP000515317"/>
    </source>
</evidence>
<dbReference type="GO" id="GO:0005886">
    <property type="term" value="C:plasma membrane"/>
    <property type="evidence" value="ECO:0007669"/>
    <property type="project" value="UniProtKB-SubCell"/>
</dbReference>
<keyword evidence="3" id="KW-0813">Transport</keyword>
<feature type="transmembrane region" description="Helical" evidence="8">
    <location>
        <begin position="98"/>
        <end position="114"/>
    </location>
</feature>
<comment type="subcellular location">
    <subcellularLocation>
        <location evidence="1 8">Cell membrane</location>
        <topology evidence="1 8">Multi-pass membrane protein</topology>
    </subcellularLocation>
</comment>
<organism evidence="9 10">
    <name type="scientific">Terrihabitans soli</name>
    <dbReference type="NCBI Taxonomy" id="708113"/>
    <lineage>
        <taxon>Bacteria</taxon>
        <taxon>Pseudomonadati</taxon>
        <taxon>Pseudomonadota</taxon>
        <taxon>Alphaproteobacteria</taxon>
        <taxon>Hyphomicrobiales</taxon>
        <taxon>Terrihabitans</taxon>
    </lineage>
</organism>
<sequence>MTVYLLIFVLGLAAGCLSGVVGTGAGIILLPILVFQFGAQEAVPIMAVAGLMGNLAKIMSWWREVDLRGFLAYSIAGAVGAAGGAMTLLVLPPNTAEAALGILFLLIVPVRHFLAARGVKLGLVGLVISGALISFISGIVLTSGPMSIPAFAAYGLTKGALLSTEALSAFVVQLVKVGIFWWAGALPLASVLKGAAVGASIMLGAFVGKAVVQRMSARMFERALDLMLIVAGLSMLWAAFA</sequence>
<dbReference type="InterPro" id="IPR002781">
    <property type="entry name" value="TM_pro_TauE-like"/>
</dbReference>
<dbReference type="KEGG" id="tso:IZ6_11520"/>
<evidence type="ECO:0000256" key="8">
    <source>
        <dbReference type="RuleBase" id="RU363041"/>
    </source>
</evidence>
<evidence type="ECO:0000313" key="9">
    <source>
        <dbReference type="EMBL" id="BCJ90417.1"/>
    </source>
</evidence>
<proteinExistence type="inferred from homology"/>
<feature type="transmembrane region" description="Helical" evidence="8">
    <location>
        <begin position="219"/>
        <end position="240"/>
    </location>
</feature>
<evidence type="ECO:0000256" key="6">
    <source>
        <dbReference type="ARBA" id="ARBA00022989"/>
    </source>
</evidence>
<evidence type="ECO:0000256" key="2">
    <source>
        <dbReference type="ARBA" id="ARBA00009142"/>
    </source>
</evidence>
<evidence type="ECO:0000256" key="4">
    <source>
        <dbReference type="ARBA" id="ARBA00022475"/>
    </source>
</evidence>